<gene>
    <name evidence="2" type="ORF">AWC38_SpisGene12774</name>
</gene>
<name>A0A2B4S0W9_STYPI</name>
<evidence type="ECO:0000313" key="3">
    <source>
        <dbReference type="Proteomes" id="UP000225706"/>
    </source>
</evidence>
<dbReference type="AlphaFoldDB" id="A0A2B4S0W9"/>
<reference evidence="3" key="1">
    <citation type="journal article" date="2017" name="bioRxiv">
        <title>Comparative analysis of the genomes of Stylophora pistillata and Acropora digitifera provides evidence for extensive differences between species of corals.</title>
        <authorList>
            <person name="Voolstra C.R."/>
            <person name="Li Y."/>
            <person name="Liew Y.J."/>
            <person name="Baumgarten S."/>
            <person name="Zoccola D."/>
            <person name="Flot J.-F."/>
            <person name="Tambutte S."/>
            <person name="Allemand D."/>
            <person name="Aranda M."/>
        </authorList>
    </citation>
    <scope>NUCLEOTIDE SEQUENCE [LARGE SCALE GENOMIC DNA]</scope>
</reference>
<feature type="region of interest" description="Disordered" evidence="1">
    <location>
        <begin position="122"/>
        <end position="142"/>
    </location>
</feature>
<protein>
    <submittedName>
        <fullName evidence="2">Uncharacterized protein</fullName>
    </submittedName>
</protein>
<accession>A0A2B4S0W9</accession>
<sequence>MRSLAVIPVATSVLRTELLQLHQERDQAFRAFAARVRGKAETCAFNATCECGTSVDYTDHVIRDVLLNGLSNPDIRRDVLGTKDILTKLINDVIALVENKEMARNALPSATLSSISTFKQISRAQPTPSPPAPGPSDRERVSTCPDCKASFMMFTEGTRGWNTKPHKAPKANLQAAESDPIFFQIAALQATETPSDNGDRNDSLPTHGSFGRTLGHHIFSKGEWRRVPVTIGLDSAKTTRSGTSLQAPSPLADVSAIVDTGAQSDLWALPDFLACGFSRDHLHPIRLSLSAANRSPIPIDGAFFAKLTTKSPQGVESSCRSMVYVSSSVHDMYLSYESLLNLGLLANGFPGTDNTDNRHPYELGRTPPVNATRSLSDGCDIPPTSHYHASAVRRTCDMVLSYGDYTEA</sequence>
<comment type="caution">
    <text evidence="2">The sequence shown here is derived from an EMBL/GenBank/DDBJ whole genome shotgun (WGS) entry which is preliminary data.</text>
</comment>
<proteinExistence type="predicted"/>
<evidence type="ECO:0000313" key="2">
    <source>
        <dbReference type="EMBL" id="PFX22693.1"/>
    </source>
</evidence>
<dbReference type="Proteomes" id="UP000225706">
    <property type="component" value="Unassembled WGS sequence"/>
</dbReference>
<dbReference type="EMBL" id="LSMT01000232">
    <property type="protein sequence ID" value="PFX22693.1"/>
    <property type="molecule type" value="Genomic_DNA"/>
</dbReference>
<keyword evidence="3" id="KW-1185">Reference proteome</keyword>
<organism evidence="2 3">
    <name type="scientific">Stylophora pistillata</name>
    <name type="common">Smooth cauliflower coral</name>
    <dbReference type="NCBI Taxonomy" id="50429"/>
    <lineage>
        <taxon>Eukaryota</taxon>
        <taxon>Metazoa</taxon>
        <taxon>Cnidaria</taxon>
        <taxon>Anthozoa</taxon>
        <taxon>Hexacorallia</taxon>
        <taxon>Scleractinia</taxon>
        <taxon>Astrocoeniina</taxon>
        <taxon>Pocilloporidae</taxon>
        <taxon>Stylophora</taxon>
    </lineage>
</organism>
<evidence type="ECO:0000256" key="1">
    <source>
        <dbReference type="SAM" id="MobiDB-lite"/>
    </source>
</evidence>